<dbReference type="AlphaFoldDB" id="A0A832EKE8"/>
<dbReference type="PANTHER" id="PTHR37418:SF2">
    <property type="entry name" value="3-KETO-5-AMINOHEXANOATE CLEAVAGE ENZYME"/>
    <property type="match status" value="1"/>
</dbReference>
<keyword evidence="3" id="KW-0479">Metal-binding</keyword>
<evidence type="ECO:0000256" key="2">
    <source>
        <dbReference type="ARBA" id="ARBA00022679"/>
    </source>
</evidence>
<evidence type="ECO:0000313" key="5">
    <source>
        <dbReference type="EMBL" id="HFK98033.1"/>
    </source>
</evidence>
<name>A0A832EKE8_9BACT</name>
<dbReference type="InterPro" id="IPR013785">
    <property type="entry name" value="Aldolase_TIM"/>
</dbReference>
<keyword evidence="4" id="KW-0862">Zinc</keyword>
<keyword evidence="2" id="KW-0808">Transferase</keyword>
<protein>
    <submittedName>
        <fullName evidence="5">3-keto-5-aminohexanoate cleavage protein</fullName>
    </submittedName>
</protein>
<evidence type="ECO:0000256" key="1">
    <source>
        <dbReference type="ARBA" id="ARBA00001947"/>
    </source>
</evidence>
<organism evidence="5">
    <name type="scientific">Desulfacinum infernum</name>
    <dbReference type="NCBI Taxonomy" id="35837"/>
    <lineage>
        <taxon>Bacteria</taxon>
        <taxon>Pseudomonadati</taxon>
        <taxon>Thermodesulfobacteriota</taxon>
        <taxon>Syntrophobacteria</taxon>
        <taxon>Syntrophobacterales</taxon>
        <taxon>Syntrophobacteraceae</taxon>
        <taxon>Desulfacinum</taxon>
    </lineage>
</organism>
<dbReference type="PANTHER" id="PTHR37418">
    <property type="entry name" value="3-KETO-5-AMINOHEXANOATE CLEAVAGE ENZYME-RELATED"/>
    <property type="match status" value="1"/>
</dbReference>
<comment type="cofactor">
    <cofactor evidence="1">
        <name>Zn(2+)</name>
        <dbReference type="ChEBI" id="CHEBI:29105"/>
    </cofactor>
</comment>
<reference evidence="5" key="1">
    <citation type="journal article" date="2020" name="mSystems">
        <title>Genome- and Community-Level Interaction Insights into Carbon Utilization and Element Cycling Functions of Hydrothermarchaeota in Hydrothermal Sediment.</title>
        <authorList>
            <person name="Zhou Z."/>
            <person name="Liu Y."/>
            <person name="Xu W."/>
            <person name="Pan J."/>
            <person name="Luo Z.H."/>
            <person name="Li M."/>
        </authorList>
    </citation>
    <scope>NUCLEOTIDE SEQUENCE [LARGE SCALE GENOMIC DNA]</scope>
    <source>
        <strain evidence="5">SpSt-456</strain>
    </source>
</reference>
<evidence type="ECO:0000256" key="3">
    <source>
        <dbReference type="ARBA" id="ARBA00022723"/>
    </source>
</evidence>
<sequence>MKKLVITVAPTGSLPTKAKTPHVPITPQEIVACALRCEAAGAAVVHVHVRDPQTQAPSPRYDLFQEVTEGLRARSRLIVQISTGGRAGMGYEERSERLRLCPEMASLTTGSVNFPDSVYINGPDLIDKLAADMLRYGIKPEMEIFDTSMIANALDLAARGLARRPLHFNFVMGLKGAIPATAENLMHLKNSIPADATWSVSGIGAAQLPMNVLGIVLGGHVRVGLEDNIYYRKGELASNEQLVERIVRIARELGREVASPDEARSILGLDATS</sequence>
<dbReference type="GO" id="GO:0046872">
    <property type="term" value="F:metal ion binding"/>
    <property type="evidence" value="ECO:0007669"/>
    <property type="project" value="UniProtKB-KW"/>
</dbReference>
<gene>
    <name evidence="5" type="ORF">ENS06_12035</name>
</gene>
<evidence type="ECO:0000256" key="4">
    <source>
        <dbReference type="ARBA" id="ARBA00022833"/>
    </source>
</evidence>
<dbReference type="Pfam" id="PF05853">
    <property type="entry name" value="BKACE"/>
    <property type="match status" value="1"/>
</dbReference>
<dbReference type="InterPro" id="IPR008567">
    <property type="entry name" value="BKACE"/>
</dbReference>
<comment type="caution">
    <text evidence="5">The sequence shown here is derived from an EMBL/GenBank/DDBJ whole genome shotgun (WGS) entry which is preliminary data.</text>
</comment>
<dbReference type="Gene3D" id="3.20.20.70">
    <property type="entry name" value="Aldolase class I"/>
    <property type="match status" value="1"/>
</dbReference>
<dbReference type="EMBL" id="DSTK01000036">
    <property type="protein sequence ID" value="HFK98033.1"/>
    <property type="molecule type" value="Genomic_DNA"/>
</dbReference>
<proteinExistence type="predicted"/>
<dbReference type="GO" id="GO:0043720">
    <property type="term" value="F:3-keto-5-aminohexanoate cleavage activity"/>
    <property type="evidence" value="ECO:0007669"/>
    <property type="project" value="InterPro"/>
</dbReference>
<accession>A0A832EKE8</accession>